<name>A0A645IS84_9ZZZZ</name>
<sequence>MEACQDFNKETKDGRDMRGVSTLLSDAINSIIEVKEESDIDSLFSPGGTSALNTNISGLDDFELICFLVVR</sequence>
<proteinExistence type="predicted"/>
<reference evidence="1" key="1">
    <citation type="submission" date="2019-08" db="EMBL/GenBank/DDBJ databases">
        <authorList>
            <person name="Kucharzyk K."/>
            <person name="Murdoch R.W."/>
            <person name="Higgins S."/>
            <person name="Loffler F."/>
        </authorList>
    </citation>
    <scope>NUCLEOTIDE SEQUENCE</scope>
</reference>
<dbReference type="AlphaFoldDB" id="A0A645IS84"/>
<organism evidence="1">
    <name type="scientific">bioreactor metagenome</name>
    <dbReference type="NCBI Taxonomy" id="1076179"/>
    <lineage>
        <taxon>unclassified sequences</taxon>
        <taxon>metagenomes</taxon>
        <taxon>ecological metagenomes</taxon>
    </lineage>
</organism>
<comment type="caution">
    <text evidence="1">The sequence shown here is derived from an EMBL/GenBank/DDBJ whole genome shotgun (WGS) entry which is preliminary data.</text>
</comment>
<dbReference type="EMBL" id="VSSQ01121716">
    <property type="protein sequence ID" value="MPN53976.1"/>
    <property type="molecule type" value="Genomic_DNA"/>
</dbReference>
<protein>
    <submittedName>
        <fullName evidence="1">Uncharacterized protein</fullName>
    </submittedName>
</protein>
<evidence type="ECO:0000313" key="1">
    <source>
        <dbReference type="EMBL" id="MPN53976.1"/>
    </source>
</evidence>
<accession>A0A645IS84</accession>
<gene>
    <name evidence="1" type="ORF">SDC9_201645</name>
</gene>